<dbReference type="Proteomes" id="UP000472580">
    <property type="component" value="Unassembled WGS sequence"/>
</dbReference>
<keyword evidence="3" id="KW-1185">Reference proteome</keyword>
<dbReference type="EMBL" id="WSRP01000009">
    <property type="protein sequence ID" value="MVX56358.1"/>
    <property type="molecule type" value="Genomic_DNA"/>
</dbReference>
<organism evidence="2 3">
    <name type="scientific">Parasutterella muris</name>
    <dbReference type="NCBI Taxonomy" id="2565572"/>
    <lineage>
        <taxon>Bacteria</taxon>
        <taxon>Pseudomonadati</taxon>
        <taxon>Pseudomonadota</taxon>
        <taxon>Betaproteobacteria</taxon>
        <taxon>Burkholderiales</taxon>
        <taxon>Sutterellaceae</taxon>
        <taxon>Parasutterella</taxon>
    </lineage>
</organism>
<evidence type="ECO:0000313" key="2">
    <source>
        <dbReference type="EMBL" id="MVX56358.1"/>
    </source>
</evidence>
<evidence type="ECO:0000259" key="1">
    <source>
        <dbReference type="Pfam" id="PF00149"/>
    </source>
</evidence>
<dbReference type="InterPro" id="IPR029052">
    <property type="entry name" value="Metallo-depent_PP-like"/>
</dbReference>
<accession>A0A6L6YI43</accession>
<dbReference type="SUPFAM" id="SSF56300">
    <property type="entry name" value="Metallo-dependent phosphatases"/>
    <property type="match status" value="1"/>
</dbReference>
<comment type="caution">
    <text evidence="2">The sequence shown here is derived from an EMBL/GenBank/DDBJ whole genome shotgun (WGS) entry which is preliminary data.</text>
</comment>
<proteinExistence type="predicted"/>
<dbReference type="RefSeq" id="WP_160334793.1">
    <property type="nucleotide sequence ID" value="NZ_WSRP01000009.1"/>
</dbReference>
<dbReference type="Pfam" id="PF00149">
    <property type="entry name" value="Metallophos"/>
    <property type="match status" value="1"/>
</dbReference>
<sequence length="650" mass="74667">MSELENFVQIYNNLKDFPKIIDVANHFHINERTVRKKAKKARDEGYVLINRAKQLLSEDISFFKAGYTKDDCIEELQKVQKENEEKFITRNFYRNHTQTSDSTWNRFFGTFEEFKRQAGLTLTRPQQQLEKDIAKHASRDAYKAFNEERQHYEGKYLKPNSNRFKTVLIASDLHDVECDKFFLRTFLDVAKRAQPDVICIGGDLFDLPEFGKYSVDPREWNVVNRIKFVHDEVLKPMRKVAPNSQIDLIEGNHECISLDTEVLTDKGWVLAPNLRLDMKVASFSQSEEKLHFENPIALKGLKLVQAVLVEGTLANECVSLSHNIFLDGKLQPVKQFERKGFRANRKKLVMNLEHKDSPPLSDVLAMIEGTKPVDFGAMMKVSAETLKELESHLSEKYFTLGRAYTMPSKEVAEALQIAYVLHGTPCVVKEMKKEWRINILKRSLNAFCSVERTDRQTVVAVQTVDGTLITKRGGIVNFTGNCRLIKHLAEATPALRAVLSDLHGFTISKLLGLDEYEVNYIAKADLRAWSKRDEEKELANNYKVYYDSFLVHHLPQARDMGMPGCHGHHHKHIVWSSFSPTYGTYEWHQLGCGHKRSASYCEGEKWGLGFGLVHIDTKTKVTNFEYIPVTNFAIAGGKWYERDFATESPI</sequence>
<name>A0A6L6YI43_9BURK</name>
<gene>
    <name evidence="2" type="ORF">E5987_03940</name>
</gene>
<protein>
    <recommendedName>
        <fullName evidence="1">Calcineurin-like phosphoesterase domain-containing protein</fullName>
    </recommendedName>
</protein>
<reference evidence="2 3" key="1">
    <citation type="submission" date="2019-12" db="EMBL/GenBank/DDBJ databases">
        <title>Microbes associate with the intestines of laboratory mice.</title>
        <authorList>
            <person name="Navarre W."/>
            <person name="Wong E."/>
        </authorList>
    </citation>
    <scope>NUCLEOTIDE SEQUENCE [LARGE SCALE GENOMIC DNA]</scope>
    <source>
        <strain evidence="2 3">NM82_D38</strain>
    </source>
</reference>
<feature type="domain" description="Calcineurin-like phosphoesterase" evidence="1">
    <location>
        <begin position="166"/>
        <end position="258"/>
    </location>
</feature>
<dbReference type="InterPro" id="IPR004843">
    <property type="entry name" value="Calcineurin-like_PHP"/>
</dbReference>
<evidence type="ECO:0000313" key="3">
    <source>
        <dbReference type="Proteomes" id="UP000472580"/>
    </source>
</evidence>
<dbReference type="GO" id="GO:0016787">
    <property type="term" value="F:hydrolase activity"/>
    <property type="evidence" value="ECO:0007669"/>
    <property type="project" value="InterPro"/>
</dbReference>
<dbReference type="OrthoDB" id="9134629at2"/>
<dbReference type="AlphaFoldDB" id="A0A6L6YI43"/>